<dbReference type="GO" id="GO:0005524">
    <property type="term" value="F:ATP binding"/>
    <property type="evidence" value="ECO:0007669"/>
    <property type="project" value="InterPro"/>
</dbReference>
<dbReference type="InterPro" id="IPR056884">
    <property type="entry name" value="NPHP3-like_N"/>
</dbReference>
<evidence type="ECO:0000259" key="3">
    <source>
        <dbReference type="PROSITE" id="PS50011"/>
    </source>
</evidence>
<dbReference type="Gene3D" id="1.10.510.10">
    <property type="entry name" value="Transferase(Phosphotransferase) domain 1"/>
    <property type="match status" value="1"/>
</dbReference>
<dbReference type="InterPro" id="IPR008266">
    <property type="entry name" value="Tyr_kinase_AS"/>
</dbReference>
<dbReference type="STRING" id="703135.A0A2A9NEP4"/>
<dbReference type="InterPro" id="IPR011009">
    <property type="entry name" value="Kinase-like_dom_sf"/>
</dbReference>
<dbReference type="InterPro" id="IPR000719">
    <property type="entry name" value="Prot_kinase_dom"/>
</dbReference>
<dbReference type="InterPro" id="IPR001245">
    <property type="entry name" value="Ser-Thr/Tyr_kinase_cat_dom"/>
</dbReference>
<keyword evidence="2" id="KW-0677">Repeat</keyword>
<dbReference type="EMBL" id="KZ302040">
    <property type="protein sequence ID" value="PFH49089.1"/>
    <property type="molecule type" value="Genomic_DNA"/>
</dbReference>
<dbReference type="PANTHER" id="PTHR44329">
    <property type="entry name" value="SERINE/THREONINE-PROTEIN KINASE TNNI3K-RELATED"/>
    <property type="match status" value="1"/>
</dbReference>
<dbReference type="InterPro" id="IPR051681">
    <property type="entry name" value="Ser/Thr_Kinases-Pseudokinases"/>
</dbReference>
<organism evidence="4 5">
    <name type="scientific">Amanita thiersii Skay4041</name>
    <dbReference type="NCBI Taxonomy" id="703135"/>
    <lineage>
        <taxon>Eukaryota</taxon>
        <taxon>Fungi</taxon>
        <taxon>Dikarya</taxon>
        <taxon>Basidiomycota</taxon>
        <taxon>Agaricomycotina</taxon>
        <taxon>Agaricomycetes</taxon>
        <taxon>Agaricomycetidae</taxon>
        <taxon>Agaricales</taxon>
        <taxon>Pluteineae</taxon>
        <taxon>Amanitaceae</taxon>
        <taxon>Amanita</taxon>
    </lineage>
</organism>
<dbReference type="PROSITE" id="PS00109">
    <property type="entry name" value="PROTEIN_KINASE_TYR"/>
    <property type="match status" value="1"/>
</dbReference>
<evidence type="ECO:0000313" key="4">
    <source>
        <dbReference type="EMBL" id="PFH49089.1"/>
    </source>
</evidence>
<evidence type="ECO:0000256" key="1">
    <source>
        <dbReference type="ARBA" id="ARBA00008171"/>
    </source>
</evidence>
<keyword evidence="5" id="KW-1185">Reference proteome</keyword>
<name>A0A2A9NEP4_9AGAR</name>
<evidence type="ECO:0000256" key="2">
    <source>
        <dbReference type="ARBA" id="ARBA00022737"/>
    </source>
</evidence>
<dbReference type="Pfam" id="PF24883">
    <property type="entry name" value="NPHP3_N"/>
    <property type="match status" value="1"/>
</dbReference>
<dbReference type="InterPro" id="IPR027417">
    <property type="entry name" value="P-loop_NTPase"/>
</dbReference>
<accession>A0A2A9NEP4</accession>
<gene>
    <name evidence="4" type="ORF">AMATHDRAFT_5234</name>
</gene>
<dbReference type="SUPFAM" id="SSF52540">
    <property type="entry name" value="P-loop containing nucleoside triphosphate hydrolases"/>
    <property type="match status" value="1"/>
</dbReference>
<dbReference type="OrthoDB" id="5967843at2759"/>
<reference evidence="4 5" key="1">
    <citation type="submission" date="2014-02" db="EMBL/GenBank/DDBJ databases">
        <title>Transposable element dynamics among asymbiotic and ectomycorrhizal Amanita fungi.</title>
        <authorList>
            <consortium name="DOE Joint Genome Institute"/>
            <person name="Hess J."/>
            <person name="Skrede I."/>
            <person name="Wolfe B."/>
            <person name="LaButti K."/>
            <person name="Ohm R.A."/>
            <person name="Grigoriev I.V."/>
            <person name="Pringle A."/>
        </authorList>
    </citation>
    <scope>NUCLEOTIDE SEQUENCE [LARGE SCALE GENOMIC DNA]</scope>
    <source>
        <strain evidence="4 5">SKay4041</strain>
    </source>
</reference>
<comment type="similarity">
    <text evidence="1">Belongs to the protein kinase superfamily. TKL Ser/Thr protein kinase family. ROCO subfamily.</text>
</comment>
<dbReference type="Gene3D" id="3.40.50.300">
    <property type="entry name" value="P-loop containing nucleotide triphosphate hydrolases"/>
    <property type="match status" value="1"/>
</dbReference>
<evidence type="ECO:0000313" key="5">
    <source>
        <dbReference type="Proteomes" id="UP000242287"/>
    </source>
</evidence>
<proteinExistence type="inferred from homology"/>
<dbReference type="SUPFAM" id="SSF56112">
    <property type="entry name" value="Protein kinase-like (PK-like)"/>
    <property type="match status" value="1"/>
</dbReference>
<dbReference type="PROSITE" id="PS50011">
    <property type="entry name" value="PROTEIN_KINASE_DOM"/>
    <property type="match status" value="1"/>
</dbReference>
<feature type="domain" description="Protein kinase" evidence="3">
    <location>
        <begin position="460"/>
        <end position="719"/>
    </location>
</feature>
<sequence length="719" mass="82030">MSRARQAFEQVPELQISNTIFNEITGNLLYDQPPERNLMDVIRELSIKEALLDFRSPYCDTGTRVKLLNDLEAWLLEYHIPVAVLSGPAGSGKTAVAQTFARACVTVGKLEVSSFSFSQTGSTRSNHRFVIPTILTQLHDNGAPGLSTNIDSVLQKDPFILMRRLDKQFQDLIVAPIRQFFAERPSYRGVFIIVLDGLDDCDDMTLLKEFLSDIREILTEESYHTRIKILCTTRDVPSIKAAFLSIITLYRNIALDFYDPANDIRTFITTRLQNDCRFRPDGSWNLIVDKILSRSSGNFDIASTLLGSVLRCNWDRFDLILNAASADIAGTRRSRNNGTQHKADRLGDIFLLPDVSPLEVLLSILRRKEPGKSMNVLINSGTIDFMTQILSMNGYPNIPSLLDEADALNLLEFVAYLLDRRSFLRTELPHAKRRARRLMIKLLAKVQTLPRSFYLDGVTRDSDVCSAYGGFADVFTGHYRGIRVALKRLFNNDIDTAFCREALTWRSLSHQYVLPFLGICVEEASSRTFLVSPYMENGTLKNWRQRVNPSASDIRQRILECAEGIRYLHSEGVVHGDLRGNNVVLDDDFHVRIMDFGLTRLSDATGTVTDAFSFHFTAPELFDDDMDDEQLMRVKRTEQSDVYSFACLYYEIYYSFLPFERLKGQPLVIINRVKNGKRPRRLEQPSIDDRDWELIEQCWHQVPSERPSMDDVVAIMSTL</sequence>
<dbReference type="Proteomes" id="UP000242287">
    <property type="component" value="Unassembled WGS sequence"/>
</dbReference>
<dbReference type="AlphaFoldDB" id="A0A2A9NEP4"/>
<dbReference type="GO" id="GO:0004674">
    <property type="term" value="F:protein serine/threonine kinase activity"/>
    <property type="evidence" value="ECO:0007669"/>
    <property type="project" value="TreeGrafter"/>
</dbReference>
<protein>
    <recommendedName>
        <fullName evidence="3">Protein kinase domain-containing protein</fullName>
    </recommendedName>
</protein>
<dbReference type="Pfam" id="PF07714">
    <property type="entry name" value="PK_Tyr_Ser-Thr"/>
    <property type="match status" value="1"/>
</dbReference>